<evidence type="ECO:0000256" key="2">
    <source>
        <dbReference type="ARBA" id="ARBA00022741"/>
    </source>
</evidence>
<comment type="similarity">
    <text evidence="6">Belongs to the thymidine kinase family.</text>
</comment>
<gene>
    <name evidence="7" type="ORF">CQW23_15175</name>
</gene>
<dbReference type="InterPro" id="IPR001267">
    <property type="entry name" value="Thymidine_kinase"/>
</dbReference>
<proteinExistence type="inferred from homology"/>
<evidence type="ECO:0000256" key="4">
    <source>
        <dbReference type="ARBA" id="ARBA00022840"/>
    </source>
</evidence>
<comment type="catalytic activity">
    <reaction evidence="5">
        <text>thymidine + ATP = dTMP + ADP + H(+)</text>
        <dbReference type="Rhea" id="RHEA:19129"/>
        <dbReference type="ChEBI" id="CHEBI:15378"/>
        <dbReference type="ChEBI" id="CHEBI:17748"/>
        <dbReference type="ChEBI" id="CHEBI:30616"/>
        <dbReference type="ChEBI" id="CHEBI:63528"/>
        <dbReference type="ChEBI" id="CHEBI:456216"/>
        <dbReference type="EC" id="2.7.1.21"/>
    </reaction>
</comment>
<dbReference type="SUPFAM" id="SSF57716">
    <property type="entry name" value="Glucocorticoid receptor-like (DNA-binding domain)"/>
    <property type="match status" value="1"/>
</dbReference>
<evidence type="ECO:0000256" key="6">
    <source>
        <dbReference type="RuleBase" id="RU004165"/>
    </source>
</evidence>
<evidence type="ECO:0000256" key="1">
    <source>
        <dbReference type="ARBA" id="ARBA00022679"/>
    </source>
</evidence>
<keyword evidence="1 5" id="KW-0808">Transferase</keyword>
<dbReference type="PANTHER" id="PTHR11441:SF0">
    <property type="entry name" value="THYMIDINE KINASE, CYTOSOLIC"/>
    <property type="match status" value="1"/>
</dbReference>
<dbReference type="FunFam" id="3.30.60.20:FF:000051">
    <property type="entry name" value="Thymidine kinase"/>
    <property type="match status" value="1"/>
</dbReference>
<protein>
    <recommendedName>
        <fullName evidence="5">Thymidine kinase</fullName>
        <ecNumber evidence="5">2.7.1.21</ecNumber>
    </recommendedName>
</protein>
<keyword evidence="5" id="KW-0237">DNA synthesis</keyword>
<name>A0A2G2WLA5_CAPBA</name>
<dbReference type="STRING" id="33114.A0A2G2WLA5"/>
<evidence type="ECO:0000256" key="5">
    <source>
        <dbReference type="RuleBase" id="RU000544"/>
    </source>
</evidence>
<dbReference type="GO" id="GO:0046104">
    <property type="term" value="P:thymidine metabolic process"/>
    <property type="evidence" value="ECO:0007669"/>
    <property type="project" value="TreeGrafter"/>
</dbReference>
<dbReference type="GO" id="GO:0004797">
    <property type="term" value="F:thymidine kinase activity"/>
    <property type="evidence" value="ECO:0007669"/>
    <property type="project" value="UniProtKB-EC"/>
</dbReference>
<keyword evidence="8" id="KW-1185">Reference proteome</keyword>
<comment type="caution">
    <text evidence="7">The sequence shown here is derived from an EMBL/GenBank/DDBJ whole genome shotgun (WGS) entry which is preliminary data.</text>
</comment>
<organism evidence="7 8">
    <name type="scientific">Capsicum baccatum</name>
    <name type="common">Peruvian pepper</name>
    <dbReference type="NCBI Taxonomy" id="33114"/>
    <lineage>
        <taxon>Eukaryota</taxon>
        <taxon>Viridiplantae</taxon>
        <taxon>Streptophyta</taxon>
        <taxon>Embryophyta</taxon>
        <taxon>Tracheophyta</taxon>
        <taxon>Spermatophyta</taxon>
        <taxon>Magnoliopsida</taxon>
        <taxon>eudicotyledons</taxon>
        <taxon>Gunneridae</taxon>
        <taxon>Pentapetalae</taxon>
        <taxon>asterids</taxon>
        <taxon>lamiids</taxon>
        <taxon>Solanales</taxon>
        <taxon>Solanaceae</taxon>
        <taxon>Solanoideae</taxon>
        <taxon>Capsiceae</taxon>
        <taxon>Capsicum</taxon>
    </lineage>
</organism>
<dbReference type="EMBL" id="MLFT02000006">
    <property type="protein sequence ID" value="PHT46017.1"/>
    <property type="molecule type" value="Genomic_DNA"/>
</dbReference>
<dbReference type="PANTHER" id="PTHR11441">
    <property type="entry name" value="THYMIDINE KINASE"/>
    <property type="match status" value="1"/>
</dbReference>
<evidence type="ECO:0000313" key="8">
    <source>
        <dbReference type="Proteomes" id="UP000224567"/>
    </source>
</evidence>
<reference evidence="8" key="2">
    <citation type="journal article" date="2017" name="J. Anim. Genet.">
        <title>Multiple reference genome sequences of hot pepper reveal the massive evolution of plant disease resistance genes by retroduplication.</title>
        <authorList>
            <person name="Kim S."/>
            <person name="Park J."/>
            <person name="Yeom S.-I."/>
            <person name="Kim Y.-M."/>
            <person name="Seo E."/>
            <person name="Kim K.-T."/>
            <person name="Kim M.-S."/>
            <person name="Lee J.M."/>
            <person name="Cheong K."/>
            <person name="Shin H.-S."/>
            <person name="Kim S.-B."/>
            <person name="Han K."/>
            <person name="Lee J."/>
            <person name="Park M."/>
            <person name="Lee H.-A."/>
            <person name="Lee H.-Y."/>
            <person name="Lee Y."/>
            <person name="Oh S."/>
            <person name="Lee J.H."/>
            <person name="Choi E."/>
            <person name="Choi E."/>
            <person name="Lee S.E."/>
            <person name="Jeon J."/>
            <person name="Kim H."/>
            <person name="Choi G."/>
            <person name="Song H."/>
            <person name="Lee J."/>
            <person name="Lee S.-C."/>
            <person name="Kwon J.-K."/>
            <person name="Lee H.-Y."/>
            <person name="Koo N."/>
            <person name="Hong Y."/>
            <person name="Kim R.W."/>
            <person name="Kang W.-H."/>
            <person name="Huh J.H."/>
            <person name="Kang B.-C."/>
            <person name="Yang T.-J."/>
            <person name="Lee Y.-H."/>
            <person name="Bennetzen J.L."/>
            <person name="Choi D."/>
        </authorList>
    </citation>
    <scope>NUCLEOTIDE SEQUENCE [LARGE SCALE GENOMIC DNA]</scope>
    <source>
        <strain evidence="8">cv. PBC81</strain>
    </source>
</reference>
<keyword evidence="3 5" id="KW-0418">Kinase</keyword>
<dbReference type="EC" id="2.7.1.21" evidence="5"/>
<keyword evidence="2 5" id="KW-0547">Nucleotide-binding</keyword>
<dbReference type="GO" id="GO:0005524">
    <property type="term" value="F:ATP binding"/>
    <property type="evidence" value="ECO:0007669"/>
    <property type="project" value="UniProtKB-KW"/>
</dbReference>
<dbReference type="Pfam" id="PF00265">
    <property type="entry name" value="TK"/>
    <property type="match status" value="1"/>
</dbReference>
<accession>A0A2G2WLA5</accession>
<reference evidence="7 8" key="1">
    <citation type="journal article" date="2017" name="Genome Biol.">
        <title>New reference genome sequences of hot pepper reveal the massive evolution of plant disease-resistance genes by retroduplication.</title>
        <authorList>
            <person name="Kim S."/>
            <person name="Park J."/>
            <person name="Yeom S.I."/>
            <person name="Kim Y.M."/>
            <person name="Seo E."/>
            <person name="Kim K.T."/>
            <person name="Kim M.S."/>
            <person name="Lee J.M."/>
            <person name="Cheong K."/>
            <person name="Shin H.S."/>
            <person name="Kim S.B."/>
            <person name="Han K."/>
            <person name="Lee J."/>
            <person name="Park M."/>
            <person name="Lee H.A."/>
            <person name="Lee H.Y."/>
            <person name="Lee Y."/>
            <person name="Oh S."/>
            <person name="Lee J.H."/>
            <person name="Choi E."/>
            <person name="Choi E."/>
            <person name="Lee S.E."/>
            <person name="Jeon J."/>
            <person name="Kim H."/>
            <person name="Choi G."/>
            <person name="Song H."/>
            <person name="Lee J."/>
            <person name="Lee S.C."/>
            <person name="Kwon J.K."/>
            <person name="Lee H.Y."/>
            <person name="Koo N."/>
            <person name="Hong Y."/>
            <person name="Kim R.W."/>
            <person name="Kang W.H."/>
            <person name="Huh J.H."/>
            <person name="Kang B.C."/>
            <person name="Yang T.J."/>
            <person name="Lee Y.H."/>
            <person name="Bennetzen J.L."/>
            <person name="Choi D."/>
        </authorList>
    </citation>
    <scope>NUCLEOTIDE SEQUENCE [LARGE SCALE GENOMIC DNA]</scope>
    <source>
        <strain evidence="8">cv. PBC81</strain>
    </source>
</reference>
<dbReference type="OrthoDB" id="439028at2759"/>
<dbReference type="Proteomes" id="UP000224567">
    <property type="component" value="Unassembled WGS sequence"/>
</dbReference>
<keyword evidence="4 5" id="KW-0067">ATP-binding</keyword>
<sequence length="118" mass="13881">MPRRIRKKKFMVLRKKDLTLLEVKLSLREEELLKLFLEMSFQRRSFGSILNIISIVDSVTKFTARCEFCSERASFTLRKTEETRMELTAEAEVYIPVCRKHYVSGQVVKEVAKSALEF</sequence>
<evidence type="ECO:0000313" key="7">
    <source>
        <dbReference type="EMBL" id="PHT46017.1"/>
    </source>
</evidence>
<dbReference type="GO" id="GO:0071897">
    <property type="term" value="P:DNA biosynthetic process"/>
    <property type="evidence" value="ECO:0007669"/>
    <property type="project" value="UniProtKB-KW"/>
</dbReference>
<dbReference type="AlphaFoldDB" id="A0A2G2WLA5"/>
<evidence type="ECO:0000256" key="3">
    <source>
        <dbReference type="ARBA" id="ARBA00022777"/>
    </source>
</evidence>
<dbReference type="Gene3D" id="3.30.60.20">
    <property type="match status" value="1"/>
</dbReference>